<dbReference type="EMBL" id="JACXYY010000004">
    <property type="protein sequence ID" value="MBD3915318.1"/>
    <property type="molecule type" value="Genomic_DNA"/>
</dbReference>
<dbReference type="InterPro" id="IPR036689">
    <property type="entry name" value="ESAT-6-like_sf"/>
</dbReference>
<name>A0ABR8MHC6_9ACTN</name>
<comment type="caution">
    <text evidence="1">The sequence shown here is derived from an EMBL/GenBank/DDBJ whole genome shotgun (WGS) entry which is preliminary data.</text>
</comment>
<dbReference type="SUPFAM" id="SSF140453">
    <property type="entry name" value="EsxAB dimer-like"/>
    <property type="match status" value="1"/>
</dbReference>
<dbReference type="InterPro" id="IPR010310">
    <property type="entry name" value="T7SS_ESAT-6-like"/>
</dbReference>
<evidence type="ECO:0000313" key="2">
    <source>
        <dbReference type="Proteomes" id="UP000649289"/>
    </source>
</evidence>
<gene>
    <name evidence="1" type="ORF">IEZ25_11895</name>
</gene>
<accession>A0ABR8MHC6</accession>
<sequence length="99" mass="10799">MTSFDVDLDELRAAVHSLATCHRELISLAAEIDRAQGDLRDGWRGAAADAEEATYARWRSGRDDMAAALSALRAIALAADDHYSRAVARNLASWRQVTA</sequence>
<keyword evidence="2" id="KW-1185">Reference proteome</keyword>
<protein>
    <submittedName>
        <fullName evidence="1">WXG100 family type VII secretion target</fullName>
    </submittedName>
</protein>
<dbReference type="RefSeq" id="WP_191199627.1">
    <property type="nucleotide sequence ID" value="NZ_BAAAPA010000005.1"/>
</dbReference>
<dbReference type="Gene3D" id="1.10.287.1060">
    <property type="entry name" value="ESAT-6-like"/>
    <property type="match status" value="1"/>
</dbReference>
<proteinExistence type="predicted"/>
<evidence type="ECO:0000313" key="1">
    <source>
        <dbReference type="EMBL" id="MBD3915318.1"/>
    </source>
</evidence>
<dbReference type="Pfam" id="PF06013">
    <property type="entry name" value="WXG100"/>
    <property type="match status" value="1"/>
</dbReference>
<dbReference type="Proteomes" id="UP000649289">
    <property type="component" value="Unassembled WGS sequence"/>
</dbReference>
<reference evidence="1 2" key="1">
    <citation type="submission" date="2020-09" db="EMBL/GenBank/DDBJ databases">
        <title>novel species in genus Nocardioides.</title>
        <authorList>
            <person name="Zhang G."/>
        </authorList>
    </citation>
    <scope>NUCLEOTIDE SEQUENCE [LARGE SCALE GENOMIC DNA]</scope>
    <source>
        <strain evidence="1 2">19197</strain>
    </source>
</reference>
<organism evidence="1 2">
    <name type="scientific">Nocardioides hwasunensis</name>
    <dbReference type="NCBI Taxonomy" id="397258"/>
    <lineage>
        <taxon>Bacteria</taxon>
        <taxon>Bacillati</taxon>
        <taxon>Actinomycetota</taxon>
        <taxon>Actinomycetes</taxon>
        <taxon>Propionibacteriales</taxon>
        <taxon>Nocardioidaceae</taxon>
        <taxon>Nocardioides</taxon>
    </lineage>
</organism>